<dbReference type="AlphaFoldDB" id="A0A1F6DHG7"/>
<dbReference type="EMBL" id="MFLA01000001">
    <property type="protein sequence ID" value="OGG60757.1"/>
    <property type="molecule type" value="Genomic_DNA"/>
</dbReference>
<sequence length="86" mass="9568">MTTTKEPLLHDGESYTFETPVLLGEKLFTQVRCISRLRRSANEFIVMGTPEGSDAAAKFLLTYDTEKMEYSAIDLVHDGAGLRIVA</sequence>
<comment type="caution">
    <text evidence="1">The sequence shown here is derived from an EMBL/GenBank/DDBJ whole genome shotgun (WGS) entry which is preliminary data.</text>
</comment>
<gene>
    <name evidence="1" type="ORF">A2765_01425</name>
</gene>
<reference evidence="1 2" key="1">
    <citation type="journal article" date="2016" name="Nat. Commun.">
        <title>Thousands of microbial genomes shed light on interconnected biogeochemical processes in an aquifer system.</title>
        <authorList>
            <person name="Anantharaman K."/>
            <person name="Brown C.T."/>
            <person name="Hug L.A."/>
            <person name="Sharon I."/>
            <person name="Castelle C.J."/>
            <person name="Probst A.J."/>
            <person name="Thomas B.C."/>
            <person name="Singh A."/>
            <person name="Wilkins M.J."/>
            <person name="Karaoz U."/>
            <person name="Brodie E.L."/>
            <person name="Williams K.H."/>
            <person name="Hubbard S.S."/>
            <person name="Banfield J.F."/>
        </authorList>
    </citation>
    <scope>NUCLEOTIDE SEQUENCE [LARGE SCALE GENOMIC DNA]</scope>
</reference>
<dbReference type="Proteomes" id="UP000176377">
    <property type="component" value="Unassembled WGS sequence"/>
</dbReference>
<organism evidence="1 2">
    <name type="scientific">Candidatus Kaiserbacteria bacterium RIFCSPHIGHO2_01_FULL_56_24</name>
    <dbReference type="NCBI Taxonomy" id="1798487"/>
    <lineage>
        <taxon>Bacteria</taxon>
        <taxon>Candidatus Kaiseribacteriota</taxon>
    </lineage>
</organism>
<protein>
    <submittedName>
        <fullName evidence="1">Uncharacterized protein</fullName>
    </submittedName>
</protein>
<proteinExistence type="predicted"/>
<accession>A0A1F6DHG7</accession>
<evidence type="ECO:0000313" key="2">
    <source>
        <dbReference type="Proteomes" id="UP000176377"/>
    </source>
</evidence>
<evidence type="ECO:0000313" key="1">
    <source>
        <dbReference type="EMBL" id="OGG60757.1"/>
    </source>
</evidence>
<name>A0A1F6DHG7_9BACT</name>